<dbReference type="Proteomes" id="UP000215902">
    <property type="component" value="Unassembled WGS sequence"/>
</dbReference>
<evidence type="ECO:0000313" key="14">
    <source>
        <dbReference type="Proteomes" id="UP000215902"/>
    </source>
</evidence>
<dbReference type="SMART" id="SM00112">
    <property type="entry name" value="CA"/>
    <property type="match status" value="7"/>
</dbReference>
<keyword evidence="7" id="KW-0325">Glycoprotein</keyword>
<organism evidence="13 14">
    <name type="scientific">Macrostomum lignano</name>
    <dbReference type="NCBI Taxonomy" id="282301"/>
    <lineage>
        <taxon>Eukaryota</taxon>
        <taxon>Metazoa</taxon>
        <taxon>Spiralia</taxon>
        <taxon>Lophotrochozoa</taxon>
        <taxon>Platyhelminthes</taxon>
        <taxon>Rhabditophora</taxon>
        <taxon>Macrostomorpha</taxon>
        <taxon>Macrostomida</taxon>
        <taxon>Macrostomidae</taxon>
        <taxon>Macrostomum</taxon>
    </lineage>
</organism>
<comment type="subcellular location">
    <subcellularLocation>
        <location evidence="1">Membrane</location>
        <topology evidence="1">Single-pass membrane protein</topology>
    </subcellularLocation>
</comment>
<feature type="region of interest" description="Disordered" evidence="9">
    <location>
        <begin position="405"/>
        <end position="425"/>
    </location>
</feature>
<feature type="domain" description="Cadherin" evidence="12">
    <location>
        <begin position="612"/>
        <end position="717"/>
    </location>
</feature>
<evidence type="ECO:0000256" key="1">
    <source>
        <dbReference type="ARBA" id="ARBA00004167"/>
    </source>
</evidence>
<dbReference type="PROSITE" id="PS50268">
    <property type="entry name" value="CADHERIN_2"/>
    <property type="match status" value="7"/>
</dbReference>
<feature type="domain" description="Cadherin" evidence="12">
    <location>
        <begin position="289"/>
        <end position="392"/>
    </location>
</feature>
<feature type="domain" description="Cadherin" evidence="12">
    <location>
        <begin position="65"/>
        <end position="167"/>
    </location>
</feature>
<dbReference type="AlphaFoldDB" id="A0A267GKI0"/>
<reference evidence="13 14" key="1">
    <citation type="submission" date="2017-06" db="EMBL/GenBank/DDBJ databases">
        <title>A platform for efficient transgenesis in Macrostomum lignano, a flatworm model organism for stem cell research.</title>
        <authorList>
            <person name="Berezikov E."/>
        </authorList>
    </citation>
    <scope>NUCLEOTIDE SEQUENCE [LARGE SCALE GENOMIC DNA]</scope>
    <source>
        <strain evidence="13">DV1</strain>
        <tissue evidence="13">Whole organism</tissue>
    </source>
</reference>
<evidence type="ECO:0000256" key="11">
    <source>
        <dbReference type="SAM" id="SignalP"/>
    </source>
</evidence>
<dbReference type="GO" id="GO:0007156">
    <property type="term" value="P:homophilic cell adhesion via plasma membrane adhesion molecules"/>
    <property type="evidence" value="ECO:0007669"/>
    <property type="project" value="InterPro"/>
</dbReference>
<comment type="caution">
    <text evidence="13">The sequence shown here is derived from an EMBL/GenBank/DDBJ whole genome shotgun (WGS) entry which is preliminary data.</text>
</comment>
<keyword evidence="5 10" id="KW-1133">Transmembrane helix</keyword>
<dbReference type="PROSITE" id="PS00232">
    <property type="entry name" value="CADHERIN_1"/>
    <property type="match status" value="3"/>
</dbReference>
<feature type="signal peptide" evidence="11">
    <location>
        <begin position="1"/>
        <end position="29"/>
    </location>
</feature>
<dbReference type="PANTHER" id="PTHR24028">
    <property type="entry name" value="CADHERIN-87A"/>
    <property type="match status" value="1"/>
</dbReference>
<dbReference type="GO" id="GO:0005886">
    <property type="term" value="C:plasma membrane"/>
    <property type="evidence" value="ECO:0007669"/>
    <property type="project" value="InterPro"/>
</dbReference>
<dbReference type="PANTHER" id="PTHR24028:SF146">
    <property type="entry name" value="CADHERIN 96CB, ISOFORM D-RELATED"/>
    <property type="match status" value="1"/>
</dbReference>
<dbReference type="GO" id="GO:0005509">
    <property type="term" value="F:calcium ion binding"/>
    <property type="evidence" value="ECO:0007669"/>
    <property type="project" value="UniProtKB-UniRule"/>
</dbReference>
<dbReference type="InterPro" id="IPR002126">
    <property type="entry name" value="Cadherin-like_dom"/>
</dbReference>
<evidence type="ECO:0000256" key="10">
    <source>
        <dbReference type="SAM" id="Phobius"/>
    </source>
</evidence>
<evidence type="ECO:0000259" key="12">
    <source>
        <dbReference type="PROSITE" id="PS50268"/>
    </source>
</evidence>
<gene>
    <name evidence="13" type="ORF">BOX15_Mlig015593g3</name>
</gene>
<dbReference type="FunFam" id="2.60.40.60:FF:000020">
    <property type="entry name" value="Dachsous cadherin-related 1b"/>
    <property type="match status" value="1"/>
</dbReference>
<accession>A0A267GKI0</accession>
<evidence type="ECO:0000313" key="13">
    <source>
        <dbReference type="EMBL" id="PAA85792.1"/>
    </source>
</evidence>
<feature type="region of interest" description="Disordered" evidence="9">
    <location>
        <begin position="1070"/>
        <end position="1108"/>
    </location>
</feature>
<keyword evidence="2 10" id="KW-0812">Transmembrane</keyword>
<dbReference type="STRING" id="282301.A0A267GKI0"/>
<evidence type="ECO:0000256" key="2">
    <source>
        <dbReference type="ARBA" id="ARBA00022692"/>
    </source>
</evidence>
<feature type="domain" description="Cadherin" evidence="12">
    <location>
        <begin position="514"/>
        <end position="612"/>
    </location>
</feature>
<evidence type="ECO:0000256" key="8">
    <source>
        <dbReference type="PROSITE-ProRule" id="PRU00043"/>
    </source>
</evidence>
<dbReference type="Pfam" id="PF00028">
    <property type="entry name" value="Cadherin"/>
    <property type="match status" value="3"/>
</dbReference>
<dbReference type="Gene3D" id="2.60.40.60">
    <property type="entry name" value="Cadherins"/>
    <property type="match status" value="7"/>
</dbReference>
<feature type="compositionally biased region" description="Gly residues" evidence="9">
    <location>
        <begin position="1072"/>
        <end position="1081"/>
    </location>
</feature>
<name>A0A267GKI0_9PLAT</name>
<keyword evidence="14" id="KW-1185">Reference proteome</keyword>
<feature type="transmembrane region" description="Helical" evidence="10">
    <location>
        <begin position="841"/>
        <end position="865"/>
    </location>
</feature>
<evidence type="ECO:0000256" key="7">
    <source>
        <dbReference type="ARBA" id="ARBA00023180"/>
    </source>
</evidence>
<feature type="domain" description="Cadherin" evidence="12">
    <location>
        <begin position="201"/>
        <end position="288"/>
    </location>
</feature>
<evidence type="ECO:0000256" key="5">
    <source>
        <dbReference type="ARBA" id="ARBA00022989"/>
    </source>
</evidence>
<feature type="domain" description="Cadherin" evidence="12">
    <location>
        <begin position="394"/>
        <end position="503"/>
    </location>
</feature>
<keyword evidence="3" id="KW-0677">Repeat</keyword>
<dbReference type="SUPFAM" id="SSF49313">
    <property type="entry name" value="Cadherin-like"/>
    <property type="match status" value="6"/>
</dbReference>
<dbReference type="InterPro" id="IPR015919">
    <property type="entry name" value="Cadherin-like_sf"/>
</dbReference>
<dbReference type="InterPro" id="IPR020894">
    <property type="entry name" value="Cadherin_CS"/>
</dbReference>
<dbReference type="EMBL" id="NIVC01000303">
    <property type="protein sequence ID" value="PAA85792.1"/>
    <property type="molecule type" value="Genomic_DNA"/>
</dbReference>
<dbReference type="InterPro" id="IPR050174">
    <property type="entry name" value="Protocadherin/Cadherin-CA"/>
</dbReference>
<proteinExistence type="predicted"/>
<evidence type="ECO:0000256" key="4">
    <source>
        <dbReference type="ARBA" id="ARBA00022837"/>
    </source>
</evidence>
<sequence>MPHLSYLKLSSLLLLAAFITCQIPTNVHASLTVLSARLTVQEETAPLDLGVAQDLTGLTGRLPSLLAVDSSEIVEPSTTARAEYSMAEQDPYVDVDASTGRLRLHTKIDLEQLCVRAFNCLHGVGRHKFAVLVRPHVADRRKIRQPIIARLQFTLNVTDWNDHAPEFPSIDGEYFVIGCDESICFVVPTPCSSRKISLPVATDGDFSEEFRSISYSFDPASLSKETATTFTLKTDNIGKPYLFIQKGLDAETRQYYQFDLLARDGRGREGRARVRLTIKDVNDNSPRFRNKFYNVSVPENQPNGTLILQLTADDLDLHYNLSYSLDPTEASEDVRRHLRVTDDGSLLTTEEPLDYEKITELRFSVRVFDGNFDDTAPVHLRVLDRNDNPPRYRESDTKPFYVTENELPGDASPRFVSVSDPDTGPGGQWTCRGAANSEQAALQFTSVEFSGVYKIAIQRAIDREVEPRVTGTLTCWDAGDPSLTSTYTALVQVTDINDNAPVFKDADRYGCIAAQVEENRRPGVEVVNVWATDADEGENARITYRLISSSSEVSFAVDPTSGRLTTTSLLDRESVDKYELLVEAADAGNPAMSTTATVKVSILDTNDHAPEFYGARHFSIVENSEALIQLGQLTARDADLGENARMTFTLLSSPTASSFRLDQDGSLYTLVSFDREECPEHRLRVRATDQGPGGLARHTDAEVVVTIIDEDDEPPRISLPAENGTSVRISIYTHPKNALVIRVRAFDPDVGANARMVYKLIAPETFPPRFSIDSSSGDIRVAGELGIVDLRRHTIIAKVVGGGRHNWSDIRVIYIDVDNSLPIASDETAASLTERHTRRNVVIIITLASVSALLAVALILAVACINRSCTGGLFDLAYRAGRGGRDGGRGVGGVASIGGRNKGADDEDQRYYEQETPLTEASCDVGSHHSHLCSTMGCGGRPFIVQDMASLYRHRQAIPASSGTATGSSASSGAAAATAGPGADGNRSDSGRGCSDEDLSCALCPSTAAAAAASMSRQSNLQALHPLLHHQHHHLHQQQLQQHQQLQQSSFLGQGIGLPSPMSALPESIELGGVGSSGGGSSLAMPASPQPTDRSCLAPRIIYPEGSV</sequence>
<keyword evidence="6 10" id="KW-0472">Membrane</keyword>
<evidence type="ECO:0000256" key="3">
    <source>
        <dbReference type="ARBA" id="ARBA00022737"/>
    </source>
</evidence>
<dbReference type="OrthoDB" id="6252479at2759"/>
<keyword evidence="4 8" id="KW-0106">Calcium</keyword>
<feature type="region of interest" description="Disordered" evidence="9">
    <location>
        <begin position="961"/>
        <end position="992"/>
    </location>
</feature>
<dbReference type="PRINTS" id="PR00205">
    <property type="entry name" value="CADHERIN"/>
</dbReference>
<protein>
    <recommendedName>
        <fullName evidence="12">Cadherin domain-containing protein</fullName>
    </recommendedName>
</protein>
<keyword evidence="11" id="KW-0732">Signal</keyword>
<feature type="chain" id="PRO_5013102905" description="Cadherin domain-containing protein" evidence="11">
    <location>
        <begin position="30"/>
        <end position="1108"/>
    </location>
</feature>
<feature type="compositionally biased region" description="Low complexity" evidence="9">
    <location>
        <begin position="961"/>
        <end position="981"/>
    </location>
</feature>
<dbReference type="CDD" id="cd11304">
    <property type="entry name" value="Cadherin_repeat"/>
    <property type="match status" value="6"/>
</dbReference>
<evidence type="ECO:0000256" key="9">
    <source>
        <dbReference type="SAM" id="MobiDB-lite"/>
    </source>
</evidence>
<feature type="domain" description="Cadherin" evidence="12">
    <location>
        <begin position="740"/>
        <end position="824"/>
    </location>
</feature>
<evidence type="ECO:0000256" key="6">
    <source>
        <dbReference type="ARBA" id="ARBA00023136"/>
    </source>
</evidence>